<dbReference type="HOGENOM" id="CLU_1773517_0_0_11"/>
<dbReference type="Pfam" id="PF14230">
    <property type="entry name" value="DUF4333"/>
    <property type="match status" value="1"/>
</dbReference>
<gene>
    <name evidence="4" type="ordered locus">AS9A_2019</name>
</gene>
<evidence type="ECO:0000256" key="2">
    <source>
        <dbReference type="SAM" id="Phobius"/>
    </source>
</evidence>
<accession>F6EP02</accession>
<dbReference type="InterPro" id="IPR025637">
    <property type="entry name" value="DUF4333"/>
</dbReference>
<evidence type="ECO:0000313" key="5">
    <source>
        <dbReference type="Proteomes" id="UP000009235"/>
    </source>
</evidence>
<keyword evidence="2" id="KW-0472">Membrane</keyword>
<dbReference type="STRING" id="443218.AS9A_2019"/>
<feature type="domain" description="DUF4333" evidence="3">
    <location>
        <begin position="59"/>
        <end position="138"/>
    </location>
</feature>
<protein>
    <recommendedName>
        <fullName evidence="3">DUF4333 domain-containing protein</fullName>
    </recommendedName>
</protein>
<sequence>MGQPYGYPPPPPAAPPNAQQGNPTPGTPGTGRNGESNGSRKTLVAVLLAGAGLVIAGAVLVLGFVWPGGGLLVSQTFDRGAVEAGVAQIITDVYRAGSVGAVDCPANQEVRSGSVFTCLVTVDGEPRRVEVTVLNDNGEYEVGNPY</sequence>
<dbReference type="KEGG" id="asd:AS9A_2019"/>
<dbReference type="EMBL" id="CP002786">
    <property type="protein sequence ID" value="AEF40468.1"/>
    <property type="molecule type" value="Genomic_DNA"/>
</dbReference>
<evidence type="ECO:0000313" key="4">
    <source>
        <dbReference type="EMBL" id="AEF40468.1"/>
    </source>
</evidence>
<keyword evidence="2" id="KW-0812">Transmembrane</keyword>
<organism evidence="4 5">
    <name type="scientific">Hoyosella subflava (strain DSM 45089 / JCM 17490 / NBRC 109087 / DQS3-9A1)</name>
    <name type="common">Amycolicicoccus subflavus</name>
    <dbReference type="NCBI Taxonomy" id="443218"/>
    <lineage>
        <taxon>Bacteria</taxon>
        <taxon>Bacillati</taxon>
        <taxon>Actinomycetota</taxon>
        <taxon>Actinomycetes</taxon>
        <taxon>Mycobacteriales</taxon>
        <taxon>Hoyosellaceae</taxon>
        <taxon>Hoyosella</taxon>
    </lineage>
</organism>
<dbReference type="AlphaFoldDB" id="F6EP02"/>
<feature type="region of interest" description="Disordered" evidence="1">
    <location>
        <begin position="1"/>
        <end position="37"/>
    </location>
</feature>
<dbReference type="Proteomes" id="UP000009235">
    <property type="component" value="Chromosome"/>
</dbReference>
<name>F6EP02_HOYSD</name>
<keyword evidence="2" id="KW-1133">Transmembrane helix</keyword>
<evidence type="ECO:0000259" key="3">
    <source>
        <dbReference type="Pfam" id="PF14230"/>
    </source>
</evidence>
<keyword evidence="5" id="KW-1185">Reference proteome</keyword>
<feature type="transmembrane region" description="Helical" evidence="2">
    <location>
        <begin position="42"/>
        <end position="66"/>
    </location>
</feature>
<reference evidence="4 5" key="1">
    <citation type="journal article" date="2011" name="J. Bacteriol.">
        <title>Complete genome sequence of Amycolicicoccus subflavus DQS3-9A1T, an actinomycete isolated from crude oil-polluted soil.</title>
        <authorList>
            <person name="Cai M."/>
            <person name="Chen W.M."/>
            <person name="Nie Y."/>
            <person name="Chi C.Q."/>
            <person name="Wang Y.N."/>
            <person name="Tang Y.Q."/>
            <person name="Li G.Y."/>
            <person name="Wu X.L."/>
        </authorList>
    </citation>
    <scope>NUCLEOTIDE SEQUENCE [LARGE SCALE GENOMIC DNA]</scope>
    <source>
        <strain evidence="5">DSM 45089 / DQS3-9A1</strain>
    </source>
</reference>
<feature type="compositionally biased region" description="Pro residues" evidence="1">
    <location>
        <begin position="1"/>
        <end position="15"/>
    </location>
</feature>
<dbReference type="eggNOG" id="ENOG5033240">
    <property type="taxonomic scope" value="Bacteria"/>
</dbReference>
<evidence type="ECO:0000256" key="1">
    <source>
        <dbReference type="SAM" id="MobiDB-lite"/>
    </source>
</evidence>
<proteinExistence type="predicted"/>